<comment type="caution">
    <text evidence="1">The sequence shown here is derived from an EMBL/GenBank/DDBJ whole genome shotgun (WGS) entry which is preliminary data.</text>
</comment>
<evidence type="ECO:0000313" key="2">
    <source>
        <dbReference type="Proteomes" id="UP001612415"/>
    </source>
</evidence>
<dbReference type="InterPro" id="IPR045945">
    <property type="entry name" value="DUF6365"/>
</dbReference>
<name>A0ABW7Y989_STRCE</name>
<dbReference type="RefSeq" id="WP_398659461.1">
    <property type="nucleotide sequence ID" value="NZ_JBITDC010000013.1"/>
</dbReference>
<accession>A0ABW7Y989</accession>
<sequence length="420" mass="47259">MRLLFFALSTAGYGETVIGTSLAQQLRPLGVQSHFVISAISEPVLRRSGIPHTRIDQEMGPLARLIVDDLVRTYRPDAIVLADYFTFTGVFQNRYRLQPWFIEEYGLPVLPIDIWEWEKTSFAIDMFDEDRHVDKRILEMPAHLRPVPLAHPEIEGRAYPFRLWEGTERVSRRTRQHLFTTFGLGPRDRLVMLPVANWQQLPEDRYDSSIGTHVLRGVPRLLAHYLAQLPETTHFLLIGQAPPEFGELPAERTHVLPPCSPARFSTLLGSCDVVLSLNIGATTLARAITSDIPGIALTNSFAVPGTDAVEQVAERLGGLTDFVREWLTGMVPLHRLRMWPLGFHDFLEPILTANPYTDAFPDIELLDEPAVVQGIERALYDAETRDRYAAARAAYLTLLDTQVDTRAAFTEAASRAGLTL</sequence>
<organism evidence="1 2">
    <name type="scientific">Streptomyces cellulosae</name>
    <dbReference type="NCBI Taxonomy" id="1968"/>
    <lineage>
        <taxon>Bacteria</taxon>
        <taxon>Bacillati</taxon>
        <taxon>Actinomycetota</taxon>
        <taxon>Actinomycetes</taxon>
        <taxon>Kitasatosporales</taxon>
        <taxon>Streptomycetaceae</taxon>
        <taxon>Streptomyces</taxon>
    </lineage>
</organism>
<reference evidence="1 2" key="1">
    <citation type="submission" date="2024-10" db="EMBL/GenBank/DDBJ databases">
        <title>The Natural Products Discovery Center: Release of the First 8490 Sequenced Strains for Exploring Actinobacteria Biosynthetic Diversity.</title>
        <authorList>
            <person name="Kalkreuter E."/>
            <person name="Kautsar S.A."/>
            <person name="Yang D."/>
            <person name="Bader C.D."/>
            <person name="Teijaro C.N."/>
            <person name="Fluegel L."/>
            <person name="Davis C.M."/>
            <person name="Simpson J.R."/>
            <person name="Lauterbach L."/>
            <person name="Steele A.D."/>
            <person name="Gui C."/>
            <person name="Meng S."/>
            <person name="Li G."/>
            <person name="Viehrig K."/>
            <person name="Ye F."/>
            <person name="Su P."/>
            <person name="Kiefer A.F."/>
            <person name="Nichols A."/>
            <person name="Cepeda A.J."/>
            <person name="Yan W."/>
            <person name="Fan B."/>
            <person name="Jiang Y."/>
            <person name="Adhikari A."/>
            <person name="Zheng C.-J."/>
            <person name="Schuster L."/>
            <person name="Cowan T.M."/>
            <person name="Smanski M.J."/>
            <person name="Chevrette M.G."/>
            <person name="De Carvalho L.P.S."/>
            <person name="Shen B."/>
        </authorList>
    </citation>
    <scope>NUCLEOTIDE SEQUENCE [LARGE SCALE GENOMIC DNA]</scope>
    <source>
        <strain evidence="1 2">NPDC051599</strain>
    </source>
</reference>
<keyword evidence="2" id="KW-1185">Reference proteome</keyword>
<dbReference type="Pfam" id="PF19892">
    <property type="entry name" value="DUF6365"/>
    <property type="match status" value="1"/>
</dbReference>
<dbReference type="EMBL" id="JBITDC010000013">
    <property type="protein sequence ID" value="MFI5678953.1"/>
    <property type="molecule type" value="Genomic_DNA"/>
</dbReference>
<gene>
    <name evidence="1" type="ORF">ACIA8P_30565</name>
</gene>
<dbReference type="SUPFAM" id="SSF53756">
    <property type="entry name" value="UDP-Glycosyltransferase/glycogen phosphorylase"/>
    <property type="match status" value="1"/>
</dbReference>
<proteinExistence type="predicted"/>
<protein>
    <submittedName>
        <fullName evidence="1">DUF6365 family protein</fullName>
    </submittedName>
</protein>
<dbReference type="Proteomes" id="UP001612415">
    <property type="component" value="Unassembled WGS sequence"/>
</dbReference>
<evidence type="ECO:0000313" key="1">
    <source>
        <dbReference type="EMBL" id="MFI5678953.1"/>
    </source>
</evidence>